<evidence type="ECO:0000313" key="12">
    <source>
        <dbReference type="EMBL" id="KAJ2688396.1"/>
    </source>
</evidence>
<dbReference type="PROSITE" id="PS50893">
    <property type="entry name" value="ABC_TRANSPORTER_2"/>
    <property type="match status" value="1"/>
</dbReference>
<dbReference type="PROSITE" id="PS50929">
    <property type="entry name" value="ABC_TM1F"/>
    <property type="match status" value="1"/>
</dbReference>
<feature type="transmembrane region" description="Helical" evidence="9">
    <location>
        <begin position="286"/>
        <end position="312"/>
    </location>
</feature>
<evidence type="ECO:0000256" key="9">
    <source>
        <dbReference type="SAM" id="Phobius"/>
    </source>
</evidence>
<feature type="transmembrane region" description="Helical" evidence="9">
    <location>
        <begin position="58"/>
        <end position="78"/>
    </location>
</feature>
<gene>
    <name evidence="12" type="ORF">IWW39_002225</name>
</gene>
<keyword evidence="5" id="KW-0067">ATP-binding</keyword>
<reference evidence="12" key="1">
    <citation type="submission" date="2022-07" db="EMBL/GenBank/DDBJ databases">
        <title>Phylogenomic reconstructions and comparative analyses of Kickxellomycotina fungi.</title>
        <authorList>
            <person name="Reynolds N.K."/>
            <person name="Stajich J.E."/>
            <person name="Barry K."/>
            <person name="Grigoriev I.V."/>
            <person name="Crous P."/>
            <person name="Smith M.E."/>
        </authorList>
    </citation>
    <scope>NUCLEOTIDE SEQUENCE</scope>
    <source>
        <strain evidence="12">CBS 109367</strain>
    </source>
</reference>
<dbReference type="GO" id="GO:0015910">
    <property type="term" value="P:long-chain fatty acid import into peroxisome"/>
    <property type="evidence" value="ECO:0007669"/>
    <property type="project" value="TreeGrafter"/>
</dbReference>
<dbReference type="Proteomes" id="UP001151516">
    <property type="component" value="Unassembled WGS sequence"/>
</dbReference>
<evidence type="ECO:0000259" key="11">
    <source>
        <dbReference type="PROSITE" id="PS50929"/>
    </source>
</evidence>
<dbReference type="GO" id="GO:0140359">
    <property type="term" value="F:ABC-type transporter activity"/>
    <property type="evidence" value="ECO:0007669"/>
    <property type="project" value="InterPro"/>
</dbReference>
<dbReference type="AlphaFoldDB" id="A0A9W8L5R7"/>
<dbReference type="EMBL" id="JANBTX010000047">
    <property type="protein sequence ID" value="KAJ2688396.1"/>
    <property type="molecule type" value="Genomic_DNA"/>
</dbReference>
<dbReference type="Gene3D" id="1.20.1560.10">
    <property type="entry name" value="ABC transporter type 1, transmembrane domain"/>
    <property type="match status" value="1"/>
</dbReference>
<feature type="transmembrane region" description="Helical" evidence="9">
    <location>
        <begin position="98"/>
        <end position="119"/>
    </location>
</feature>
<keyword evidence="4" id="KW-0547">Nucleotide-binding</keyword>
<dbReference type="InterPro" id="IPR027417">
    <property type="entry name" value="P-loop_NTPase"/>
</dbReference>
<comment type="caution">
    <text evidence="12">The sequence shown here is derived from an EMBL/GenBank/DDBJ whole genome shotgun (WGS) entry which is preliminary data.</text>
</comment>
<evidence type="ECO:0000256" key="1">
    <source>
        <dbReference type="ARBA" id="ARBA00008575"/>
    </source>
</evidence>
<dbReference type="Gene3D" id="3.40.50.300">
    <property type="entry name" value="P-loop containing nucleotide triphosphate hydrolases"/>
    <property type="match status" value="1"/>
</dbReference>
<keyword evidence="2" id="KW-0813">Transport</keyword>
<dbReference type="PANTHER" id="PTHR11384">
    <property type="entry name" value="ATP-BINDING CASSETTE, SUB-FAMILY D MEMBER"/>
    <property type="match status" value="1"/>
</dbReference>
<evidence type="ECO:0000256" key="8">
    <source>
        <dbReference type="SAM" id="MobiDB-lite"/>
    </source>
</evidence>
<dbReference type="GO" id="GO:0016887">
    <property type="term" value="F:ATP hydrolysis activity"/>
    <property type="evidence" value="ECO:0007669"/>
    <property type="project" value="InterPro"/>
</dbReference>
<dbReference type="InterPro" id="IPR050835">
    <property type="entry name" value="ABC_transporter_sub-D"/>
</dbReference>
<dbReference type="InterPro" id="IPR003593">
    <property type="entry name" value="AAA+_ATPase"/>
</dbReference>
<evidence type="ECO:0000256" key="5">
    <source>
        <dbReference type="ARBA" id="ARBA00022840"/>
    </source>
</evidence>
<dbReference type="SMART" id="SM00382">
    <property type="entry name" value="AAA"/>
    <property type="match status" value="1"/>
</dbReference>
<dbReference type="CDD" id="cd03223">
    <property type="entry name" value="ABCD_peroxisomal_ALDP"/>
    <property type="match status" value="1"/>
</dbReference>
<dbReference type="SUPFAM" id="SSF52540">
    <property type="entry name" value="P-loop containing nucleoside triphosphate hydrolases"/>
    <property type="match status" value="1"/>
</dbReference>
<dbReference type="GO" id="GO:0005324">
    <property type="term" value="F:long-chain fatty acid transmembrane transporter activity"/>
    <property type="evidence" value="ECO:0007669"/>
    <property type="project" value="TreeGrafter"/>
</dbReference>
<dbReference type="GO" id="GO:0005778">
    <property type="term" value="C:peroxisomal membrane"/>
    <property type="evidence" value="ECO:0007669"/>
    <property type="project" value="TreeGrafter"/>
</dbReference>
<evidence type="ECO:0000256" key="7">
    <source>
        <dbReference type="ARBA" id="ARBA00023136"/>
    </source>
</evidence>
<feature type="transmembrane region" description="Helical" evidence="9">
    <location>
        <begin position="173"/>
        <end position="194"/>
    </location>
</feature>
<name>A0A9W8L5R7_9FUNG</name>
<evidence type="ECO:0000256" key="3">
    <source>
        <dbReference type="ARBA" id="ARBA00022692"/>
    </source>
</evidence>
<dbReference type="GO" id="GO:0006635">
    <property type="term" value="P:fatty acid beta-oxidation"/>
    <property type="evidence" value="ECO:0007669"/>
    <property type="project" value="TreeGrafter"/>
</dbReference>
<proteinExistence type="inferred from homology"/>
<accession>A0A9W8L5R7</accession>
<dbReference type="GO" id="GO:0007031">
    <property type="term" value="P:peroxisome organization"/>
    <property type="evidence" value="ECO:0007669"/>
    <property type="project" value="TreeGrafter"/>
</dbReference>
<feature type="region of interest" description="Disordered" evidence="8">
    <location>
        <begin position="1"/>
        <end position="24"/>
    </location>
</feature>
<feature type="domain" description="ABC transmembrane type-1" evidence="11">
    <location>
        <begin position="60"/>
        <end position="318"/>
    </location>
</feature>
<evidence type="ECO:0000259" key="10">
    <source>
        <dbReference type="PROSITE" id="PS50893"/>
    </source>
</evidence>
<protein>
    <submittedName>
        <fullName evidence="12">Uncharacterized protein</fullName>
    </submittedName>
</protein>
<keyword evidence="7 9" id="KW-0472">Membrane</keyword>
<keyword evidence="3 9" id="KW-0812">Transmembrane</keyword>
<dbReference type="GO" id="GO:0042760">
    <property type="term" value="P:very long-chain fatty acid catabolic process"/>
    <property type="evidence" value="ECO:0007669"/>
    <property type="project" value="TreeGrafter"/>
</dbReference>
<feature type="transmembrane region" description="Helical" evidence="9">
    <location>
        <begin position="324"/>
        <end position="342"/>
    </location>
</feature>
<dbReference type="SUPFAM" id="SSF90123">
    <property type="entry name" value="ABC transporter transmembrane region"/>
    <property type="match status" value="1"/>
</dbReference>
<evidence type="ECO:0000256" key="4">
    <source>
        <dbReference type="ARBA" id="ARBA00022741"/>
    </source>
</evidence>
<dbReference type="InterPro" id="IPR036640">
    <property type="entry name" value="ABC1_TM_sf"/>
</dbReference>
<evidence type="ECO:0000313" key="13">
    <source>
        <dbReference type="Proteomes" id="UP001151516"/>
    </source>
</evidence>
<sequence>MHASTFQPLVSHDSEDHYTPPLDKNANSGNQYAVGMLMLRRLYRIFAVLLASRTPKRIGLGCGALLVGKLAAEVVFYYAGRLPSEFYKVLGDKDLKAFFPLLLRCMAVVAAAGTARAALDYGAAALGVMMRSALTTYTHKRYIRGRAFYETVARGTVDNPDQRITQDIERLSSSMATILPELLIAPFLIAYYTVRCWSMAGPLGPLAIYVYFVAGALCTRAVMPPIIRRVYQQEREEGNFRFQEIRITEFAESIAFFAGEDRERTAADAALGRVIGVQHALLRKQFWLGLITQVFSYLGATVSYAIIAVPIFLGKYDAKTGSELSSIISMNAFVSMYLIYRFSVVIEQAKKLSDIAGYTARVVQLWEEVDRIEDMEHNLGEEDDEDDMRIVAENVTVSTPSGEQVLVSALTVDVVAGRSLLITGPNGVGKTSVLRTLCGLWRPAAGSVRVPRHELFFLPQAAYIVSGSLREQLSYPGHQRGQSSGSLARVCGDADLARLLSAVGLAQLVGRITSATGASAADHLAYDRPYPVSFWLKVLSPGEQQKVSAARALFWRPRFAILDECTSALDSAAEASIYQALVDAGITLVSVSHRQSLLKYHHMRLDLLPQGQYSLTPIPAIA</sequence>
<keyword evidence="13" id="KW-1185">Reference proteome</keyword>
<dbReference type="PANTHER" id="PTHR11384:SF59">
    <property type="entry name" value="LYSOSOMAL COBALAMIN TRANSPORTER ABCD4"/>
    <property type="match status" value="1"/>
</dbReference>
<dbReference type="InterPro" id="IPR003439">
    <property type="entry name" value="ABC_transporter-like_ATP-bd"/>
</dbReference>
<comment type="similarity">
    <text evidence="1">Belongs to the ABC transporter superfamily. ABCD family. Peroxisomal fatty acyl CoA transporter (TC 3.A.1.203) subfamily.</text>
</comment>
<dbReference type="Pfam" id="PF06472">
    <property type="entry name" value="ABC_membrane_2"/>
    <property type="match status" value="1"/>
</dbReference>
<feature type="domain" description="ABC transporter" evidence="10">
    <location>
        <begin position="390"/>
        <end position="622"/>
    </location>
</feature>
<evidence type="ECO:0000256" key="2">
    <source>
        <dbReference type="ARBA" id="ARBA00022448"/>
    </source>
</evidence>
<keyword evidence="6 9" id="KW-1133">Transmembrane helix</keyword>
<feature type="transmembrane region" description="Helical" evidence="9">
    <location>
        <begin position="206"/>
        <end position="223"/>
    </location>
</feature>
<dbReference type="InterPro" id="IPR011527">
    <property type="entry name" value="ABC1_TM_dom"/>
</dbReference>
<dbReference type="Pfam" id="PF00005">
    <property type="entry name" value="ABC_tran"/>
    <property type="match status" value="1"/>
</dbReference>
<organism evidence="12 13">
    <name type="scientific">Coemansia spiralis</name>
    <dbReference type="NCBI Taxonomy" id="417178"/>
    <lineage>
        <taxon>Eukaryota</taxon>
        <taxon>Fungi</taxon>
        <taxon>Fungi incertae sedis</taxon>
        <taxon>Zoopagomycota</taxon>
        <taxon>Kickxellomycotina</taxon>
        <taxon>Kickxellomycetes</taxon>
        <taxon>Kickxellales</taxon>
        <taxon>Kickxellaceae</taxon>
        <taxon>Coemansia</taxon>
    </lineage>
</organism>
<dbReference type="OrthoDB" id="422637at2759"/>
<evidence type="ECO:0000256" key="6">
    <source>
        <dbReference type="ARBA" id="ARBA00022989"/>
    </source>
</evidence>
<dbReference type="GO" id="GO:0005524">
    <property type="term" value="F:ATP binding"/>
    <property type="evidence" value="ECO:0007669"/>
    <property type="project" value="UniProtKB-KW"/>
</dbReference>